<dbReference type="EMBL" id="HBUF01344492">
    <property type="protein sequence ID" value="CAG6707770.1"/>
    <property type="molecule type" value="Transcribed_RNA"/>
</dbReference>
<accession>A0A8D8UL00</accession>
<dbReference type="EMBL" id="HBUF01222202">
    <property type="protein sequence ID" value="CAG6669880.1"/>
    <property type="molecule type" value="Transcribed_RNA"/>
</dbReference>
<dbReference type="EMBL" id="HBUF01222199">
    <property type="protein sequence ID" value="CAG6669871.1"/>
    <property type="molecule type" value="Transcribed_RNA"/>
</dbReference>
<dbReference type="EMBL" id="HBUF01344496">
    <property type="protein sequence ID" value="CAG6707802.1"/>
    <property type="molecule type" value="Transcribed_RNA"/>
</dbReference>
<evidence type="ECO:0000256" key="1">
    <source>
        <dbReference type="SAM" id="MobiDB-lite"/>
    </source>
</evidence>
<organism evidence="2">
    <name type="scientific">Cacopsylla melanoneura</name>
    <dbReference type="NCBI Taxonomy" id="428564"/>
    <lineage>
        <taxon>Eukaryota</taxon>
        <taxon>Metazoa</taxon>
        <taxon>Ecdysozoa</taxon>
        <taxon>Arthropoda</taxon>
        <taxon>Hexapoda</taxon>
        <taxon>Insecta</taxon>
        <taxon>Pterygota</taxon>
        <taxon>Neoptera</taxon>
        <taxon>Paraneoptera</taxon>
        <taxon>Hemiptera</taxon>
        <taxon>Sternorrhyncha</taxon>
        <taxon>Psylloidea</taxon>
        <taxon>Psyllidae</taxon>
        <taxon>Psyllinae</taxon>
        <taxon>Cacopsylla</taxon>
    </lineage>
</organism>
<reference evidence="2" key="1">
    <citation type="submission" date="2021-05" db="EMBL/GenBank/DDBJ databases">
        <authorList>
            <person name="Alioto T."/>
            <person name="Alioto T."/>
            <person name="Gomez Garrido J."/>
        </authorList>
    </citation>
    <scope>NUCLEOTIDE SEQUENCE</scope>
</reference>
<sequence length="115" mass="13131">MVSEKNRRLRQAAMGDNRGAAHTQRIHACAQEDCQVEDRTHRCRSCQRFSIHQNQTQARHTHRTPSGGVSSPLASLLHRVVVETDLFQVFHPVARPLCSSDSQHLSLLYTHRLVR</sequence>
<dbReference type="EMBL" id="HBUF01344490">
    <property type="protein sequence ID" value="CAG6707754.1"/>
    <property type="molecule type" value="Transcribed_RNA"/>
</dbReference>
<dbReference type="EMBL" id="HBUF01222200">
    <property type="protein sequence ID" value="CAG6669874.1"/>
    <property type="molecule type" value="Transcribed_RNA"/>
</dbReference>
<dbReference type="EMBL" id="HBUF01222203">
    <property type="protein sequence ID" value="CAG6669883.1"/>
    <property type="molecule type" value="Transcribed_RNA"/>
</dbReference>
<dbReference type="EMBL" id="HBUF01222198">
    <property type="protein sequence ID" value="CAG6669868.1"/>
    <property type="molecule type" value="Transcribed_RNA"/>
</dbReference>
<dbReference type="EMBL" id="HBUF01344497">
    <property type="protein sequence ID" value="CAG6707810.1"/>
    <property type="molecule type" value="Transcribed_RNA"/>
</dbReference>
<dbReference type="EMBL" id="HBUF01344494">
    <property type="protein sequence ID" value="CAG6707786.1"/>
    <property type="molecule type" value="Transcribed_RNA"/>
</dbReference>
<name>A0A8D8UL00_9HEMI</name>
<dbReference type="EMBL" id="HBUF01344491">
    <property type="protein sequence ID" value="CAG6707762.1"/>
    <property type="molecule type" value="Transcribed_RNA"/>
</dbReference>
<evidence type="ECO:0000313" key="2">
    <source>
        <dbReference type="EMBL" id="CAG6707754.1"/>
    </source>
</evidence>
<dbReference type="EMBL" id="HBUF01222201">
    <property type="protein sequence ID" value="CAG6669877.1"/>
    <property type="molecule type" value="Transcribed_RNA"/>
</dbReference>
<dbReference type="AlphaFoldDB" id="A0A8D8UL00"/>
<proteinExistence type="predicted"/>
<dbReference type="EMBL" id="HBUF01344493">
    <property type="protein sequence ID" value="CAG6707778.1"/>
    <property type="molecule type" value="Transcribed_RNA"/>
</dbReference>
<feature type="region of interest" description="Disordered" evidence="1">
    <location>
        <begin position="1"/>
        <end position="21"/>
    </location>
</feature>
<dbReference type="EMBL" id="HBUF01222197">
    <property type="protein sequence ID" value="CAG6669865.1"/>
    <property type="molecule type" value="Transcribed_RNA"/>
</dbReference>
<protein>
    <submittedName>
        <fullName evidence="2">Uncharacterized protein</fullName>
    </submittedName>
</protein>
<dbReference type="EMBL" id="HBUF01344495">
    <property type="protein sequence ID" value="CAG6707794.1"/>
    <property type="molecule type" value="Transcribed_RNA"/>
</dbReference>